<dbReference type="AlphaFoldDB" id="F0WW09"/>
<gene>
    <name evidence="1" type="primary">AlNc14C307G10458</name>
    <name evidence="1" type="ORF">ALNC14_117550</name>
</gene>
<dbReference type="HOGENOM" id="CLU_1112992_0_0_1"/>
<name>F0WW09_9STRA</name>
<reference evidence="1" key="2">
    <citation type="submission" date="2011-02" db="EMBL/GenBank/DDBJ databases">
        <authorList>
            <person name="MacLean D."/>
        </authorList>
    </citation>
    <scope>NUCLEOTIDE SEQUENCE</scope>
</reference>
<accession>F0WW09</accession>
<dbReference type="EMBL" id="FR824352">
    <property type="protein sequence ID" value="CCA25611.1"/>
    <property type="molecule type" value="Genomic_DNA"/>
</dbReference>
<evidence type="ECO:0000313" key="1">
    <source>
        <dbReference type="EMBL" id="CCA25611.1"/>
    </source>
</evidence>
<protein>
    <submittedName>
        <fullName evidence="1">AlNc14C307G10458 protein</fullName>
    </submittedName>
</protein>
<proteinExistence type="predicted"/>
<sequence length="250" mass="28302">MVHQLGDSTNLISLFLLESGEEDKRIWKLGELIDTCASNVGDFRVPPFPREELLPDRRNPHTPASIFIEDQLRFPGSVDSLAQPATLGDIFVKTESYSVPDSNAPIQHTDSLSELSHGSYQATDTRKLRVIYWLSPYSEIFLRCAKCLALNVEVLLFSARRSYAWIADQLSPDLILRCWVCEHMRTGGCIDVNVYLVRPIPTLGLSDDCFRCSGTVPLMDVEAYLTPKSWKREPKEEPMIQHSSPPHKKI</sequence>
<reference evidence="1" key="1">
    <citation type="journal article" date="2011" name="PLoS Biol.">
        <title>Gene gain and loss during evolution of obligate parasitism in the white rust pathogen of Arabidopsis thaliana.</title>
        <authorList>
            <person name="Kemen E."/>
            <person name="Gardiner A."/>
            <person name="Schultz-Larsen T."/>
            <person name="Kemen A.C."/>
            <person name="Balmuth A.L."/>
            <person name="Robert-Seilaniantz A."/>
            <person name="Bailey K."/>
            <person name="Holub E."/>
            <person name="Studholme D.J."/>
            <person name="Maclean D."/>
            <person name="Jones J.D."/>
        </authorList>
    </citation>
    <scope>NUCLEOTIDE SEQUENCE</scope>
</reference>
<organism evidence="1">
    <name type="scientific">Albugo laibachii Nc14</name>
    <dbReference type="NCBI Taxonomy" id="890382"/>
    <lineage>
        <taxon>Eukaryota</taxon>
        <taxon>Sar</taxon>
        <taxon>Stramenopiles</taxon>
        <taxon>Oomycota</taxon>
        <taxon>Peronosporomycetes</taxon>
        <taxon>Albuginales</taxon>
        <taxon>Albuginaceae</taxon>
        <taxon>Albugo</taxon>
    </lineage>
</organism>